<dbReference type="Proteomes" id="UP000245626">
    <property type="component" value="Unassembled WGS sequence"/>
</dbReference>
<sequence length="1782" mass="195378">MIVDSDPDADAEGSDWDDIDLLNTWGAPYYSTFTTPGRSRVSAGPVKASDRRVPMAKLLGFIEDIFEADDSLPDRDTMAEMQPGEVFSGPAETFFELMDLGSGSSYGMPLLKSSVLHKLLRLVLQCSRPLADMAKMKVTESSKKNVDLASIPQQELGRLLRILERTVKISGSIDPFPNNVRGSKSLTSSPTKPKKKTSVAVVASPERSPGICTPEVEDVAEEKGHDGLEDEDTATPAPAQNGSDAESFDELGTKMQILIRSLLAAECCFAILSGDQLAKPLLSEDLIRSCFDIVKVSLEKTLLPFVEACSGLAVTATHPILASLIQFLGPQKGKKQKLPIDPSTAAAVNSCLDLLAKLFRHTCSALSLVQRLVRLPSLAMSDSIVISAVYLAIGPFFVSEPEPSTSNSNSDAAKASAKGRAALTALGGANTMKTLRLPALNLLRNVFAKHAEQRQWMIEEILTSLTKVTDMKKNRRQYGLRNGKAIHSITALLMQLVQAATHGVQERGRAKRSKGERERADVIDEDEDDQEEKSEADLETLLNGPELDLVALRASMDGAAQSAKAIAVYLMQRVGQIKVTKSSQEMNYASIVENLIEDLLNALYLPDWPAAALLLSCFCRIFASYLEDPKSSPDSKGVALDHLGTVAARLRQSELSLAESPLPETGVEAEDRSARSENEMEEKGPEASNLQRLLLPWITATKNEKCLYEVKNTYAQVLSFLAEAGGDDQAAESAIEFLIAQVQYELSGALTKAKSDVNQALDEKAAALELVKMHEFVGSIEEVINSFNDWRPSDSDVFGASSEEDFKRAYRTAELVSQSCSLMVSYQFLRQQLLGALDGQAVGNRTKALRGLGSISVVDPDLLDEVSVRSAVEVRLSDQSIGVRETAVGLLGKYVLRKTEYIEAYYDHLAGRIHDAGLAVRKRALRLLKNIYFASRSRRITVDACVRIVRCIYDEDTTVQDLAIVTIGEMWLSLPTGGSEARNVKRKESPSPASLDLVGSATGFVADEDVDMPSGSEVQLSDKVAIIMAVAAQIRERPSPLEEVFRRLMKDRKDSEATELLEKLRVLTDSLIDDLVDATDASPAETVTRIKTVHLLVTTNPSILSITKAKLLLPYLKSAQTIEELQMMELLLKIFRACLPWMPKTASTFAESLEKSMTPLVSKPPVKPGSQVLQELIACYCTVIKTMTHNFTLLSRTLKACLGRLLQIRNKTASSKNFELDRPSSLIMSLTALLCEHGDFDEIRSKYPDAVKDINAISQRPIVDVVSETFLAIYKNSRSTVRSFALQNLGYLFRAHPTLMTRPAVVEIMDEIFATGSVQDRTSLLKIILEFLNSDAARRDPEGLRNVNAKKATPTAGKDKVDMSELVGNTESFAETGVGSAMMQRYADPVLKATLEIENTSLQRTASDILKFTVLQGLSHPIQCVPYLVALETTNDPHIRSRALHLHSHLSSKHASLVAARYLDCAKASFTFQLQLTKSPELLRGYHEDLQPTAKLHAWYTLLRDKRQSRLDFVKTIVKALDVNTAASECSQESILFARYIADNLATLDYKTLEELFVVIGDLRSILAVSGMQVLFMVQNAIGHKPLGQEVAPQPEGAADEPGTPPRPGEVNPIPTPAPTLHPLSDTEGCNIEEAESTKGVEVVKLTEMTDGQDGNGGEGQPLSEKEVEAKTYNLARMSIVMGTALILRNHLKWLYNLSEQKCAKFVPGKKQSAGADRPAVQRNVADPSMAALSFDEMPWGIIKMDSLEDAKTQMELFVRMVEDEGTMLEPDDPEVMMMMDG</sequence>
<gene>
    <name evidence="1" type="ORF">IE53DRAFT_318176</name>
</gene>
<dbReference type="EMBL" id="KZ820093">
    <property type="protein sequence ID" value="PWN49132.1"/>
    <property type="molecule type" value="Genomic_DNA"/>
</dbReference>
<reference evidence="1 2" key="1">
    <citation type="journal article" date="2018" name="Mol. Biol. Evol.">
        <title>Broad Genomic Sampling Reveals a Smut Pathogenic Ancestry of the Fungal Clade Ustilaginomycotina.</title>
        <authorList>
            <person name="Kijpornyongpan T."/>
            <person name="Mondo S.J."/>
            <person name="Barry K."/>
            <person name="Sandor L."/>
            <person name="Lee J."/>
            <person name="Lipzen A."/>
            <person name="Pangilinan J."/>
            <person name="LaButti K."/>
            <person name="Hainaut M."/>
            <person name="Henrissat B."/>
            <person name="Grigoriev I.V."/>
            <person name="Spatafora J.W."/>
            <person name="Aime M.C."/>
        </authorList>
    </citation>
    <scope>NUCLEOTIDE SEQUENCE [LARGE SCALE GENOMIC DNA]</scope>
    <source>
        <strain evidence="1 2">SA 807</strain>
    </source>
</reference>
<evidence type="ECO:0000313" key="1">
    <source>
        <dbReference type="EMBL" id="PWN49132.1"/>
    </source>
</evidence>
<proteinExistence type="predicted"/>
<evidence type="ECO:0000313" key="2">
    <source>
        <dbReference type="Proteomes" id="UP000245626"/>
    </source>
</evidence>
<keyword evidence="2" id="KW-1185">Reference proteome</keyword>
<protein>
    <submittedName>
        <fullName evidence="1">Uncharacterized protein</fullName>
    </submittedName>
</protein>
<accession>A0ACD0NTL8</accession>
<name>A0ACD0NTL8_9BASI</name>
<organism evidence="1 2">
    <name type="scientific">Violaceomyces palustris</name>
    <dbReference type="NCBI Taxonomy" id="1673888"/>
    <lineage>
        <taxon>Eukaryota</taxon>
        <taxon>Fungi</taxon>
        <taxon>Dikarya</taxon>
        <taxon>Basidiomycota</taxon>
        <taxon>Ustilaginomycotina</taxon>
        <taxon>Ustilaginomycetes</taxon>
        <taxon>Violaceomycetales</taxon>
        <taxon>Violaceomycetaceae</taxon>
        <taxon>Violaceomyces</taxon>
    </lineage>
</organism>